<organism evidence="2 3">
    <name type="scientific">Trametes cubensis</name>
    <dbReference type="NCBI Taxonomy" id="1111947"/>
    <lineage>
        <taxon>Eukaryota</taxon>
        <taxon>Fungi</taxon>
        <taxon>Dikarya</taxon>
        <taxon>Basidiomycota</taxon>
        <taxon>Agaricomycotina</taxon>
        <taxon>Agaricomycetes</taxon>
        <taxon>Polyporales</taxon>
        <taxon>Polyporaceae</taxon>
        <taxon>Trametes</taxon>
    </lineage>
</organism>
<sequence length="521" mass="58933">MRLTSPCDRAKPLQPDHENIEPRGMHTSLKPGAPINDIPIELLSEIFLYAKASGRPPIYNARWHHILRVCRHWFVVATGTPRLWSRILVRKGLSNLRNSLVRSQGVPLDICLLPYGIPRDSSLTFVVPIITPHIHRLQRIQLDIIPENQVTEALAFLQAHSFPILSALTACATRTDPKQPLQLEPDRFPSLRELRVAHLNVFSAAVTPQLTTLNVATYDGRGTSFDLDALLDVFVTLKNIENLTLSRIAVSNTTTPRPPRYPRVELVQLRSLTLVLHAPVLKRLLDDFIIPPSAKVTLQSFDSGVIDSYLPDDKSSLPILSKVTVARMHALAHEHFFEGSLASSEDNLMLADSYVHLSYTPQVEVLHVKTSPSSSLEVSWWIALSYIPRLQELSISVAMVDGELASPLDRIFTPFDATPHPMTWEAAQACPNPIMCPELRRLRLVGNWRWTDNVPDRIMSFLNKRREILEEEVVLEELSIDMYHEGWHGYFEERKKMLEDAMSPFVARAVVVADWSPEALE</sequence>
<dbReference type="Proteomes" id="UP001215151">
    <property type="component" value="Unassembled WGS sequence"/>
</dbReference>
<reference evidence="2" key="1">
    <citation type="submission" date="2022-11" db="EMBL/GenBank/DDBJ databases">
        <title>Genome Sequence of Cubamyces cubensis.</title>
        <authorList>
            <person name="Buettner E."/>
        </authorList>
    </citation>
    <scope>NUCLEOTIDE SEQUENCE</scope>
    <source>
        <strain evidence="2">MPL-01</strain>
    </source>
</reference>
<evidence type="ECO:0000313" key="3">
    <source>
        <dbReference type="Proteomes" id="UP001215151"/>
    </source>
</evidence>
<evidence type="ECO:0000313" key="2">
    <source>
        <dbReference type="EMBL" id="KAJ8481820.1"/>
    </source>
</evidence>
<feature type="compositionally biased region" description="Basic and acidic residues" evidence="1">
    <location>
        <begin position="8"/>
        <end position="24"/>
    </location>
</feature>
<dbReference type="SUPFAM" id="SSF52047">
    <property type="entry name" value="RNI-like"/>
    <property type="match status" value="1"/>
</dbReference>
<evidence type="ECO:0000256" key="1">
    <source>
        <dbReference type="SAM" id="MobiDB-lite"/>
    </source>
</evidence>
<keyword evidence="3" id="KW-1185">Reference proteome</keyword>
<gene>
    <name evidence="2" type="ORF">ONZ51_g5746</name>
</gene>
<name>A0AAD7XAN4_9APHY</name>
<dbReference type="EMBL" id="JAPEVG010000128">
    <property type="protein sequence ID" value="KAJ8481820.1"/>
    <property type="molecule type" value="Genomic_DNA"/>
</dbReference>
<feature type="region of interest" description="Disordered" evidence="1">
    <location>
        <begin position="1"/>
        <end position="32"/>
    </location>
</feature>
<accession>A0AAD7XAN4</accession>
<dbReference type="SUPFAM" id="SSF81383">
    <property type="entry name" value="F-box domain"/>
    <property type="match status" value="1"/>
</dbReference>
<evidence type="ECO:0008006" key="4">
    <source>
        <dbReference type="Google" id="ProtNLM"/>
    </source>
</evidence>
<protein>
    <recommendedName>
        <fullName evidence="4">F-box domain-containing protein</fullName>
    </recommendedName>
</protein>
<dbReference type="AlphaFoldDB" id="A0AAD7XAN4"/>
<dbReference type="InterPro" id="IPR036047">
    <property type="entry name" value="F-box-like_dom_sf"/>
</dbReference>
<comment type="caution">
    <text evidence="2">The sequence shown here is derived from an EMBL/GenBank/DDBJ whole genome shotgun (WGS) entry which is preliminary data.</text>
</comment>
<proteinExistence type="predicted"/>